<dbReference type="RefSeq" id="WP_277442556.1">
    <property type="nucleotide sequence ID" value="NZ_JAKOAV010000003.1"/>
</dbReference>
<evidence type="ECO:0000313" key="3">
    <source>
        <dbReference type="EMBL" id="MDF9407340.1"/>
    </source>
</evidence>
<evidence type="ECO:0000256" key="1">
    <source>
        <dbReference type="ARBA" id="ARBA00005953"/>
    </source>
</evidence>
<comment type="similarity">
    <text evidence="1">Belongs to the 4-hydroxybenzoyl-CoA thioesterase family.</text>
</comment>
<dbReference type="Pfam" id="PF13279">
    <property type="entry name" value="4HBT_2"/>
    <property type="match status" value="1"/>
</dbReference>
<dbReference type="EMBL" id="JAKOAV010000003">
    <property type="protein sequence ID" value="MDF9407340.1"/>
    <property type="molecule type" value="Genomic_DNA"/>
</dbReference>
<gene>
    <name evidence="3" type="ORF">L7E55_03035</name>
</gene>
<keyword evidence="4" id="KW-1185">Reference proteome</keyword>
<accession>A0A9X4GY05</accession>
<dbReference type="PANTHER" id="PTHR31793:SF27">
    <property type="entry name" value="NOVEL THIOESTERASE SUPERFAMILY DOMAIN AND SAPOSIN A-TYPE DOMAIN CONTAINING PROTEIN (0610012H03RIK)"/>
    <property type="match status" value="1"/>
</dbReference>
<evidence type="ECO:0000256" key="2">
    <source>
        <dbReference type="ARBA" id="ARBA00022801"/>
    </source>
</evidence>
<reference evidence="3" key="1">
    <citation type="submission" date="2022-02" db="EMBL/GenBank/DDBJ databases">
        <authorList>
            <person name="Leng L."/>
        </authorList>
    </citation>
    <scope>NUCLEOTIDE SEQUENCE</scope>
    <source>
        <strain evidence="3">JI</strain>
    </source>
</reference>
<dbReference type="PANTHER" id="PTHR31793">
    <property type="entry name" value="4-HYDROXYBENZOYL-COA THIOESTERASE FAMILY MEMBER"/>
    <property type="match status" value="1"/>
</dbReference>
<dbReference type="GO" id="GO:0047617">
    <property type="term" value="F:fatty acyl-CoA hydrolase activity"/>
    <property type="evidence" value="ECO:0007669"/>
    <property type="project" value="TreeGrafter"/>
</dbReference>
<dbReference type="AlphaFoldDB" id="A0A9X4GY05"/>
<protein>
    <submittedName>
        <fullName evidence="3">Acyl-CoA thioesterase</fullName>
    </submittedName>
</protein>
<dbReference type="InterPro" id="IPR006684">
    <property type="entry name" value="YbgC/YbaW"/>
</dbReference>
<keyword evidence="2" id="KW-0378">Hydrolase</keyword>
<dbReference type="PIRSF" id="PIRSF003230">
    <property type="entry name" value="YbgC"/>
    <property type="match status" value="1"/>
</dbReference>
<dbReference type="Proteomes" id="UP001154312">
    <property type="component" value="Unassembled WGS sequence"/>
</dbReference>
<sequence>MNSGKDYKDNATVRVEFTVRWGDCDAAGITYYAKYFDWFTDGRIAFLEKAGLPYMATFHNHGIELVVIDAFCRYRLSLRPVEKVFLETSVASLTRTRITFTYRILKEDNTVAAEGSTNHAFVDERGKPFNLAKKYPELWDELYRTLGEGGGI</sequence>
<dbReference type="CDD" id="cd00586">
    <property type="entry name" value="4HBT"/>
    <property type="match status" value="1"/>
</dbReference>
<name>A0A9X4GY05_9FIRM</name>
<dbReference type="SUPFAM" id="SSF54637">
    <property type="entry name" value="Thioesterase/thiol ester dehydrase-isomerase"/>
    <property type="match status" value="1"/>
</dbReference>
<proteinExistence type="inferred from homology"/>
<comment type="caution">
    <text evidence="3">The sequence shown here is derived from an EMBL/GenBank/DDBJ whole genome shotgun (WGS) entry which is preliminary data.</text>
</comment>
<dbReference type="Gene3D" id="3.10.129.10">
    <property type="entry name" value="Hotdog Thioesterase"/>
    <property type="match status" value="1"/>
</dbReference>
<dbReference type="InterPro" id="IPR029069">
    <property type="entry name" value="HotDog_dom_sf"/>
</dbReference>
<evidence type="ECO:0000313" key="4">
    <source>
        <dbReference type="Proteomes" id="UP001154312"/>
    </source>
</evidence>
<dbReference type="InterPro" id="IPR050563">
    <property type="entry name" value="4-hydroxybenzoyl-CoA_TE"/>
</dbReference>
<organism evidence="3 4">
    <name type="scientific">Pelotomaculum isophthalicicum JI</name>
    <dbReference type="NCBI Taxonomy" id="947010"/>
    <lineage>
        <taxon>Bacteria</taxon>
        <taxon>Bacillati</taxon>
        <taxon>Bacillota</taxon>
        <taxon>Clostridia</taxon>
        <taxon>Eubacteriales</taxon>
        <taxon>Desulfotomaculaceae</taxon>
        <taxon>Pelotomaculum</taxon>
    </lineage>
</organism>